<name>A0A504J8N4_9FLAO</name>
<reference evidence="11 12" key="1">
    <citation type="submission" date="2019-06" db="EMBL/GenBank/DDBJ databases">
        <authorList>
            <person name="Meng X."/>
        </authorList>
    </citation>
    <scope>NUCLEOTIDE SEQUENCE [LARGE SCALE GENOMIC DNA]</scope>
    <source>
        <strain evidence="11 12">M625</strain>
    </source>
</reference>
<protein>
    <recommendedName>
        <fullName evidence="4">Vacuolar membrane protease</fullName>
    </recommendedName>
    <alternativeName>
        <fullName evidence="8">FXNA-related family protease 1</fullName>
    </alternativeName>
</protein>
<feature type="transmembrane region" description="Helical" evidence="9">
    <location>
        <begin position="456"/>
        <end position="472"/>
    </location>
</feature>
<keyword evidence="9" id="KW-0472">Membrane</keyword>
<evidence type="ECO:0000313" key="11">
    <source>
        <dbReference type="EMBL" id="TPN83913.1"/>
    </source>
</evidence>
<dbReference type="GO" id="GO:0006508">
    <property type="term" value="P:proteolysis"/>
    <property type="evidence" value="ECO:0007669"/>
    <property type="project" value="InterPro"/>
</dbReference>
<keyword evidence="7" id="KW-0325">Glycoprotein</keyword>
<feature type="transmembrane region" description="Helical" evidence="9">
    <location>
        <begin position="536"/>
        <end position="553"/>
    </location>
</feature>
<feature type="transmembrane region" description="Helical" evidence="9">
    <location>
        <begin position="402"/>
        <end position="420"/>
    </location>
</feature>
<comment type="caution">
    <text evidence="11">The sequence shown here is derived from an EMBL/GenBank/DDBJ whole genome shotgun (WGS) entry which is preliminary data.</text>
</comment>
<dbReference type="InterPro" id="IPR045175">
    <property type="entry name" value="M28_fam"/>
</dbReference>
<dbReference type="PANTHER" id="PTHR12147:SF58">
    <property type="entry name" value="VACUOLAR MEMBRANE PROTEASE"/>
    <property type="match status" value="1"/>
</dbReference>
<feature type="transmembrane region" description="Helical" evidence="9">
    <location>
        <begin position="358"/>
        <end position="382"/>
    </location>
</feature>
<dbReference type="Pfam" id="PF04389">
    <property type="entry name" value="Peptidase_M28"/>
    <property type="match status" value="1"/>
</dbReference>
<comment type="similarity">
    <text evidence="3">Belongs to the peptidase M28 family.</text>
</comment>
<evidence type="ECO:0000313" key="12">
    <source>
        <dbReference type="Proteomes" id="UP000315540"/>
    </source>
</evidence>
<feature type="transmembrane region" description="Helical" evidence="9">
    <location>
        <begin position="432"/>
        <end position="450"/>
    </location>
</feature>
<dbReference type="PANTHER" id="PTHR12147">
    <property type="entry name" value="METALLOPEPTIDASE M28 FAMILY MEMBER"/>
    <property type="match status" value="1"/>
</dbReference>
<feature type="transmembrane region" description="Helical" evidence="9">
    <location>
        <begin position="479"/>
        <end position="502"/>
    </location>
</feature>
<feature type="transmembrane region" description="Helical" evidence="9">
    <location>
        <begin position="508"/>
        <end position="529"/>
    </location>
</feature>
<dbReference type="RefSeq" id="WP_140595221.1">
    <property type="nucleotide sequence ID" value="NZ_VFWZ01000006.1"/>
</dbReference>
<feature type="transmembrane region" description="Helical" evidence="9">
    <location>
        <begin position="326"/>
        <end position="346"/>
    </location>
</feature>
<organism evidence="11 12">
    <name type="scientific">Aquimarina algicola</name>
    <dbReference type="NCBI Taxonomy" id="2589995"/>
    <lineage>
        <taxon>Bacteria</taxon>
        <taxon>Pseudomonadati</taxon>
        <taxon>Bacteroidota</taxon>
        <taxon>Flavobacteriia</taxon>
        <taxon>Flavobacteriales</taxon>
        <taxon>Flavobacteriaceae</taxon>
        <taxon>Aquimarina</taxon>
    </lineage>
</organism>
<dbReference type="SUPFAM" id="SSF53187">
    <property type="entry name" value="Zn-dependent exopeptidases"/>
    <property type="match status" value="1"/>
</dbReference>
<keyword evidence="6 9" id="KW-1133">Transmembrane helix</keyword>
<feature type="domain" description="Peptidase M28" evidence="10">
    <location>
        <begin position="100"/>
        <end position="290"/>
    </location>
</feature>
<dbReference type="AlphaFoldDB" id="A0A504J8N4"/>
<gene>
    <name evidence="11" type="ORF">FHK87_18285</name>
</gene>
<evidence type="ECO:0000256" key="9">
    <source>
        <dbReference type="SAM" id="Phobius"/>
    </source>
</evidence>
<comment type="subcellular location">
    <subcellularLocation>
        <location evidence="2">Vacuole membrane</location>
        <topology evidence="2">Multi-pass membrane protein</topology>
    </subcellularLocation>
</comment>
<sequence length="804" mass="91320">MQKASSSLTFVLIFAAIFYTFYTSKSHDISNLETPDQEFSTLRALEHVKNIAKEPHYLGSPAHEDTKEYIFNELKKMGLTPEIHKGTSVSKTGRVTYPQNIIAKIKGSNTTKSLLVMSHYDSSPHSSYGASDAGSGVATILEGVRAYLATNKTPKNDIIICITDGEELGLNGADFFVKTHPWVKEVGLVLNFEARGSGGNSYMLLETNGKNAKMIDEFAKADVAYPTTNSLAYSIYKMLPNDTDLTVFREQADIDGFNFAFIDDHFDYHTANDIWQNLDLETLQHQGNYLMPLLFHFSQADLNNLKSDEDYIYFNTPVISLIKYPFSWISILLIAAGLLFVGALFFGKIKHKLNFKEVVKGIGVFVMTLLIVGILTFGLWKLLQVIYPHYKEIQHGFTYNGYLYITAFVVLAIAICFKVYAKFTKNENIENLFIGPILIWLIIAILSAVYLKGASYFIFVVFFGLFSLYVLIQQKKPKPLLMVIFALPTIFIVSPFIASFPVALGLKILFVSAILTVLVFGALLSIFGFYKRKNMLGNTGIIITILILVIAHFKSGFTEERQKPNSLVYILDTDQNKAIWATYDKVLDSWTKNYINPEEDIAESYNNSDSKSTSKKAFSFTLQSKYGKMFKYANQAPIKNINPPKVDINYDTIIGNYRHIDLCITPLRDVQRIDLYTETLFNFKNLKANGISTKDFIHKDGKTYNAFTKRWSQNLTTHLLSNNEPLELQMQFHKDSLPKFLMYESSYDLLKSKYFSIPKREKDMMPKPFIVNDAIITKKSFAIEKYIEKKKIDTLTTVENNTAI</sequence>
<accession>A0A504J8N4</accession>
<evidence type="ECO:0000256" key="6">
    <source>
        <dbReference type="ARBA" id="ARBA00022989"/>
    </source>
</evidence>
<comment type="function">
    <text evidence="1">May be involved in vacuolar sorting and osmoregulation.</text>
</comment>
<dbReference type="EMBL" id="VFWZ01000006">
    <property type="protein sequence ID" value="TPN83913.1"/>
    <property type="molecule type" value="Genomic_DNA"/>
</dbReference>
<evidence type="ECO:0000259" key="10">
    <source>
        <dbReference type="Pfam" id="PF04389"/>
    </source>
</evidence>
<evidence type="ECO:0000256" key="7">
    <source>
        <dbReference type="ARBA" id="ARBA00023180"/>
    </source>
</evidence>
<keyword evidence="9" id="KW-0812">Transmembrane</keyword>
<keyword evidence="12" id="KW-1185">Reference proteome</keyword>
<dbReference type="Proteomes" id="UP000315540">
    <property type="component" value="Unassembled WGS sequence"/>
</dbReference>
<dbReference type="InterPro" id="IPR007484">
    <property type="entry name" value="Peptidase_M28"/>
</dbReference>
<evidence type="ECO:0000256" key="1">
    <source>
        <dbReference type="ARBA" id="ARBA00003273"/>
    </source>
</evidence>
<evidence type="ECO:0000256" key="3">
    <source>
        <dbReference type="ARBA" id="ARBA00010918"/>
    </source>
</evidence>
<evidence type="ECO:0000256" key="4">
    <source>
        <dbReference type="ARBA" id="ARBA00017435"/>
    </source>
</evidence>
<dbReference type="Gene3D" id="3.40.630.10">
    <property type="entry name" value="Zn peptidases"/>
    <property type="match status" value="1"/>
</dbReference>
<keyword evidence="5" id="KW-0926">Vacuole</keyword>
<evidence type="ECO:0000256" key="8">
    <source>
        <dbReference type="ARBA" id="ARBA00031512"/>
    </source>
</evidence>
<dbReference type="GO" id="GO:0005774">
    <property type="term" value="C:vacuolar membrane"/>
    <property type="evidence" value="ECO:0007669"/>
    <property type="project" value="UniProtKB-SubCell"/>
</dbReference>
<dbReference type="OrthoDB" id="9778250at2"/>
<proteinExistence type="inferred from homology"/>
<evidence type="ECO:0000256" key="2">
    <source>
        <dbReference type="ARBA" id="ARBA00004128"/>
    </source>
</evidence>
<evidence type="ECO:0000256" key="5">
    <source>
        <dbReference type="ARBA" id="ARBA00022554"/>
    </source>
</evidence>
<dbReference type="GO" id="GO:0008235">
    <property type="term" value="F:metalloexopeptidase activity"/>
    <property type="evidence" value="ECO:0007669"/>
    <property type="project" value="InterPro"/>
</dbReference>